<evidence type="ECO:0000256" key="4">
    <source>
        <dbReference type="ARBA" id="ARBA00022741"/>
    </source>
</evidence>
<dbReference type="PROSITE" id="PS50011">
    <property type="entry name" value="PROTEIN_KINASE_DOM"/>
    <property type="match status" value="1"/>
</dbReference>
<feature type="compositionally biased region" description="Low complexity" evidence="10">
    <location>
        <begin position="269"/>
        <end position="288"/>
    </location>
</feature>
<comment type="caution">
    <text evidence="12">The sequence shown here is derived from an EMBL/GenBank/DDBJ whole genome shotgun (WGS) entry which is preliminary data.</text>
</comment>
<evidence type="ECO:0000256" key="8">
    <source>
        <dbReference type="ARBA" id="ARBA00048329"/>
    </source>
</evidence>
<feature type="region of interest" description="Disordered" evidence="10">
    <location>
        <begin position="38"/>
        <end position="120"/>
    </location>
</feature>
<keyword evidence="3" id="KW-0808">Transferase</keyword>
<dbReference type="InterPro" id="IPR000719">
    <property type="entry name" value="Prot_kinase_dom"/>
</dbReference>
<feature type="region of interest" description="Disordered" evidence="10">
    <location>
        <begin position="1"/>
        <end position="24"/>
    </location>
</feature>
<evidence type="ECO:0000256" key="5">
    <source>
        <dbReference type="ARBA" id="ARBA00022777"/>
    </source>
</evidence>
<feature type="compositionally biased region" description="Low complexity" evidence="10">
    <location>
        <begin position="367"/>
        <end position="380"/>
    </location>
</feature>
<feature type="domain" description="Protein kinase" evidence="11">
    <location>
        <begin position="398"/>
        <end position="654"/>
    </location>
</feature>
<dbReference type="Proteomes" id="UP000824469">
    <property type="component" value="Unassembled WGS sequence"/>
</dbReference>
<protein>
    <recommendedName>
        <fullName evidence="2">mitogen-activated protein kinase kinase kinase</fullName>
        <ecNumber evidence="2">2.7.11.25</ecNumber>
    </recommendedName>
</protein>
<keyword evidence="5" id="KW-0418">Kinase</keyword>
<feature type="region of interest" description="Disordered" evidence="10">
    <location>
        <begin position="133"/>
        <end position="401"/>
    </location>
</feature>
<dbReference type="GO" id="GO:0005524">
    <property type="term" value="F:ATP binding"/>
    <property type="evidence" value="ECO:0007669"/>
    <property type="project" value="UniProtKB-UniRule"/>
</dbReference>
<dbReference type="CDD" id="cd06632">
    <property type="entry name" value="STKc_MEKK1_plant"/>
    <property type="match status" value="1"/>
</dbReference>
<evidence type="ECO:0000256" key="7">
    <source>
        <dbReference type="ARBA" id="ARBA00047559"/>
    </source>
</evidence>
<keyword evidence="6 9" id="KW-0067">ATP-binding</keyword>
<proteinExistence type="inferred from homology"/>
<dbReference type="PROSITE" id="PS00107">
    <property type="entry name" value="PROTEIN_KINASE_ATP"/>
    <property type="match status" value="1"/>
</dbReference>
<feature type="compositionally biased region" description="Polar residues" evidence="10">
    <location>
        <begin position="674"/>
        <end position="691"/>
    </location>
</feature>
<feature type="compositionally biased region" description="Low complexity" evidence="10">
    <location>
        <begin position="133"/>
        <end position="147"/>
    </location>
</feature>
<dbReference type="GO" id="GO:0004709">
    <property type="term" value="F:MAP kinase kinase kinase activity"/>
    <property type="evidence" value="ECO:0007669"/>
    <property type="project" value="UniProtKB-EC"/>
</dbReference>
<dbReference type="SUPFAM" id="SSF56112">
    <property type="entry name" value="Protein kinase-like (PK-like)"/>
    <property type="match status" value="1"/>
</dbReference>
<organism evidence="12 13">
    <name type="scientific">Taxus chinensis</name>
    <name type="common">Chinese yew</name>
    <name type="synonym">Taxus wallichiana var. chinensis</name>
    <dbReference type="NCBI Taxonomy" id="29808"/>
    <lineage>
        <taxon>Eukaryota</taxon>
        <taxon>Viridiplantae</taxon>
        <taxon>Streptophyta</taxon>
        <taxon>Embryophyta</taxon>
        <taxon>Tracheophyta</taxon>
        <taxon>Spermatophyta</taxon>
        <taxon>Pinopsida</taxon>
        <taxon>Pinidae</taxon>
        <taxon>Conifers II</taxon>
        <taxon>Cupressales</taxon>
        <taxon>Taxaceae</taxon>
        <taxon>Taxus</taxon>
    </lineage>
</organism>
<reference evidence="12 13" key="1">
    <citation type="journal article" date="2021" name="Nat. Plants">
        <title>The Taxus genome provides insights into paclitaxel biosynthesis.</title>
        <authorList>
            <person name="Xiong X."/>
            <person name="Gou J."/>
            <person name="Liao Q."/>
            <person name="Li Y."/>
            <person name="Zhou Q."/>
            <person name="Bi G."/>
            <person name="Li C."/>
            <person name="Du R."/>
            <person name="Wang X."/>
            <person name="Sun T."/>
            <person name="Guo L."/>
            <person name="Liang H."/>
            <person name="Lu P."/>
            <person name="Wu Y."/>
            <person name="Zhang Z."/>
            <person name="Ro D.K."/>
            <person name="Shang Y."/>
            <person name="Huang S."/>
            <person name="Yan J."/>
        </authorList>
    </citation>
    <scope>NUCLEOTIDE SEQUENCE [LARGE SCALE GENOMIC DNA]</scope>
    <source>
        <strain evidence="12">Ta-2019</strain>
    </source>
</reference>
<feature type="compositionally biased region" description="Low complexity" evidence="10">
    <location>
        <begin position="230"/>
        <end position="245"/>
    </location>
</feature>
<evidence type="ECO:0000256" key="1">
    <source>
        <dbReference type="ARBA" id="ARBA00006529"/>
    </source>
</evidence>
<evidence type="ECO:0000256" key="3">
    <source>
        <dbReference type="ARBA" id="ARBA00022679"/>
    </source>
</evidence>
<feature type="compositionally biased region" description="Polar residues" evidence="10">
    <location>
        <begin position="296"/>
        <end position="308"/>
    </location>
</feature>
<dbReference type="GO" id="GO:0005737">
    <property type="term" value="C:cytoplasm"/>
    <property type="evidence" value="ECO:0007669"/>
    <property type="project" value="TreeGrafter"/>
</dbReference>
<feature type="region of interest" description="Disordered" evidence="10">
    <location>
        <begin position="673"/>
        <end position="719"/>
    </location>
</feature>
<dbReference type="AlphaFoldDB" id="A0AA38GE14"/>
<dbReference type="PANTHER" id="PTHR48016:SF17">
    <property type="entry name" value="MITOGEN-ACTIVATED PROTEIN KINASE KINASE KINASE YODA"/>
    <property type="match status" value="1"/>
</dbReference>
<dbReference type="InterPro" id="IPR011009">
    <property type="entry name" value="Kinase-like_dom_sf"/>
</dbReference>
<sequence>MILPWFGKSSAKKISSGSKSKNKKSFRENSFFDAFHFRRSSKGGNSSTSKEDSDVDSVLPSASTSTSVTRSQSFSYPVPLPLPGGMTPGMGRCDSGMSVSQPQSVKDRSGRLAPLLPLPSPEQVMNRLEIADGAASGSECSTSSVGSDDPSDRDLLNHTSIIYAGLTAEHGKKNKKNKKSKEQPKSNVTLLSKQQNLPLPPKKGFSSNRDSVPKKLQIPVNRVLVNTTDSSAMSSPSSPMRAFASEHQSPSGGGGGAGKFNPDAGIFGSGNCSSPGSGQNSGQNSMGGDIIIGQHYWQQQQGKGSSERSPVLSPKMRSPGPSSRGQSVAVSPLHPRAGGLGPESPTGRHEEGKQPACHPLPRPPRSPTNSSPYSPSAKSSGARSPGGKDNPTSPATRWKKGKLLGSGTFGHVYVGFNSENGEMCAMKEVTLFSDDSKSRDSVKQLGQEIAMLSHLRHPNIVQYYGSETVDDTLYIYLEYVSGGSIHQLLREYGQFGEPAIRSYTRQILAGLAYLHDLNTVHRDIKGANILVDPNGQVKLADFGMAKHITAQAFPLSFRGTPHWMAPEVIKNVNGYDLVVDIWSLGCTVVEMATAEPPWRQYEGVAAMFKIGNSKELPAIPEHLSEEGKNFVRLCLQRNPSNRPTAAKLLEHPFVKNAAPFVKLDRGTKALETEALSSSANGSKALNSTQHPAHSRHPSSIEVDHSIPPSRMQSPYQPSSDQFYAQRNISWPVSPSASPLIQPRSPHYRYDGMSPSPISTPILRSGSSTPLTGGYGAIPLQGNGTARQSAHAQEIFGNMPQMMNGPHSTCFCGYADSRPDIYWGLQAVPTPEGSPRPQSHLFVESDVLGKAYGRVMRNEDGHSQSQYGGHGALAENEPQKLLKTPQLIGFDLRPVSPILGRANGHEHCLK</sequence>
<evidence type="ECO:0000256" key="9">
    <source>
        <dbReference type="PROSITE-ProRule" id="PRU10141"/>
    </source>
</evidence>
<feature type="non-terminal residue" evidence="12">
    <location>
        <position position="1"/>
    </location>
</feature>
<evidence type="ECO:0000313" key="13">
    <source>
        <dbReference type="Proteomes" id="UP000824469"/>
    </source>
</evidence>
<evidence type="ECO:0000256" key="6">
    <source>
        <dbReference type="ARBA" id="ARBA00022840"/>
    </source>
</evidence>
<name>A0AA38GE14_TAXCH</name>
<accession>A0AA38GE14</accession>
<evidence type="ECO:0000256" key="10">
    <source>
        <dbReference type="SAM" id="MobiDB-lite"/>
    </source>
</evidence>
<dbReference type="PANTHER" id="PTHR48016">
    <property type="entry name" value="MAP KINASE KINASE KINASE SSK2-RELATED-RELATED"/>
    <property type="match status" value="1"/>
</dbReference>
<feature type="compositionally biased region" description="Polar residues" evidence="10">
    <location>
        <begin position="60"/>
        <end position="75"/>
    </location>
</feature>
<feature type="compositionally biased region" description="Low complexity" evidence="10">
    <location>
        <begin position="8"/>
        <end position="19"/>
    </location>
</feature>
<dbReference type="OMA" id="TTYLHEG"/>
<feature type="compositionally biased region" description="Polar residues" evidence="10">
    <location>
        <begin position="185"/>
        <end position="197"/>
    </location>
</feature>
<dbReference type="SMART" id="SM00220">
    <property type="entry name" value="S_TKc"/>
    <property type="match status" value="1"/>
</dbReference>
<feature type="binding site" evidence="9">
    <location>
        <position position="427"/>
    </location>
    <ligand>
        <name>ATP</name>
        <dbReference type="ChEBI" id="CHEBI:30616"/>
    </ligand>
</feature>
<evidence type="ECO:0000259" key="11">
    <source>
        <dbReference type="PROSITE" id="PS50011"/>
    </source>
</evidence>
<keyword evidence="13" id="KW-1185">Reference proteome</keyword>
<dbReference type="EC" id="2.7.11.25" evidence="2"/>
<feature type="compositionally biased region" description="Polar residues" evidence="10">
    <location>
        <begin position="710"/>
        <end position="719"/>
    </location>
</feature>
<dbReference type="FunFam" id="1.10.510.10:FF:000186">
    <property type="entry name" value="Mitogen-activated protein kinase kinase kinase"/>
    <property type="match status" value="1"/>
</dbReference>
<evidence type="ECO:0000313" key="12">
    <source>
        <dbReference type="EMBL" id="KAH9321731.1"/>
    </source>
</evidence>
<dbReference type="InterPro" id="IPR050538">
    <property type="entry name" value="MAP_kinase_kinase_kinase"/>
</dbReference>
<gene>
    <name evidence="12" type="ORF">KI387_016370</name>
</gene>
<feature type="compositionally biased region" description="Polar residues" evidence="10">
    <location>
        <begin position="320"/>
        <end position="329"/>
    </location>
</feature>
<keyword evidence="4 9" id="KW-0547">Nucleotide-binding</keyword>
<comment type="catalytic activity">
    <reaction evidence="8">
        <text>L-seryl-[protein] + ATP = O-phospho-L-seryl-[protein] + ADP + H(+)</text>
        <dbReference type="Rhea" id="RHEA:17989"/>
        <dbReference type="Rhea" id="RHEA-COMP:9863"/>
        <dbReference type="Rhea" id="RHEA-COMP:11604"/>
        <dbReference type="ChEBI" id="CHEBI:15378"/>
        <dbReference type="ChEBI" id="CHEBI:29999"/>
        <dbReference type="ChEBI" id="CHEBI:30616"/>
        <dbReference type="ChEBI" id="CHEBI:83421"/>
        <dbReference type="ChEBI" id="CHEBI:456216"/>
        <dbReference type="EC" id="2.7.11.25"/>
    </reaction>
</comment>
<dbReference type="InterPro" id="IPR017441">
    <property type="entry name" value="Protein_kinase_ATP_BS"/>
</dbReference>
<evidence type="ECO:0000256" key="2">
    <source>
        <dbReference type="ARBA" id="ARBA00012406"/>
    </source>
</evidence>
<comment type="similarity">
    <text evidence="1">Belongs to the protein kinase superfamily. STE Ser/Thr protein kinase family. MAP kinase kinase kinase subfamily.</text>
</comment>
<dbReference type="Pfam" id="PF00069">
    <property type="entry name" value="Pkinase"/>
    <property type="match status" value="1"/>
</dbReference>
<feature type="non-terminal residue" evidence="12">
    <location>
        <position position="909"/>
    </location>
</feature>
<dbReference type="Gene3D" id="1.10.510.10">
    <property type="entry name" value="Transferase(Phosphotransferase) domain 1"/>
    <property type="match status" value="1"/>
</dbReference>
<dbReference type="EMBL" id="JAHRHJ020000003">
    <property type="protein sequence ID" value="KAH9321731.1"/>
    <property type="molecule type" value="Genomic_DNA"/>
</dbReference>
<comment type="catalytic activity">
    <reaction evidence="7">
        <text>L-threonyl-[protein] + ATP = O-phospho-L-threonyl-[protein] + ADP + H(+)</text>
        <dbReference type="Rhea" id="RHEA:46608"/>
        <dbReference type="Rhea" id="RHEA-COMP:11060"/>
        <dbReference type="Rhea" id="RHEA-COMP:11605"/>
        <dbReference type="ChEBI" id="CHEBI:15378"/>
        <dbReference type="ChEBI" id="CHEBI:30013"/>
        <dbReference type="ChEBI" id="CHEBI:30616"/>
        <dbReference type="ChEBI" id="CHEBI:61977"/>
        <dbReference type="ChEBI" id="CHEBI:456216"/>
        <dbReference type="EC" id="2.7.11.25"/>
    </reaction>
</comment>